<feature type="transmembrane region" description="Helical" evidence="6">
    <location>
        <begin position="159"/>
        <end position="179"/>
    </location>
</feature>
<evidence type="ECO:0000259" key="8">
    <source>
        <dbReference type="PROSITE" id="PS50928"/>
    </source>
</evidence>
<feature type="transmembrane region" description="Helical" evidence="6">
    <location>
        <begin position="191"/>
        <end position="211"/>
    </location>
</feature>
<sequence length="253" mass="26380">MNLFIDAFAWIFSPDRLSGDLPLQLALFQQLAYTFVSVVIAALIAVPVGWAIGHTGRGREVAVAISGAARAIPSFGLLILLVLLLGVLRKPEAAVITFVILAIPSILAGAYTGLEAIDRRVIDAGRAMGMTEWQILWRIEVPLGLPLLVGGLRAGTLQVVATVAIAAYIGLGGLGQYIISGLQLRQLDVIIGGAILVAVLALVLDALFAIVQHLVVPRGIRAGAVAAGSEGRKKTSRTATGRPVSVTTADAAR</sequence>
<dbReference type="Gene3D" id="1.10.3720.10">
    <property type="entry name" value="MetI-like"/>
    <property type="match status" value="1"/>
</dbReference>
<dbReference type="GO" id="GO:0031460">
    <property type="term" value="P:glycine betaine transport"/>
    <property type="evidence" value="ECO:0007669"/>
    <property type="project" value="TreeGrafter"/>
</dbReference>
<feature type="transmembrane region" description="Helical" evidence="6">
    <location>
        <begin position="64"/>
        <end position="87"/>
    </location>
</feature>
<feature type="domain" description="ABC transmembrane type-1" evidence="8">
    <location>
        <begin position="27"/>
        <end position="208"/>
    </location>
</feature>
<keyword evidence="3 6" id="KW-0812">Transmembrane</keyword>
<dbReference type="CDD" id="cd06261">
    <property type="entry name" value="TM_PBP2"/>
    <property type="match status" value="1"/>
</dbReference>
<comment type="subcellular location">
    <subcellularLocation>
        <location evidence="6">Cell membrane</location>
        <topology evidence="6">Multi-pass membrane protein</topology>
    </subcellularLocation>
    <subcellularLocation>
        <location evidence="1">Membrane</location>
        <topology evidence="1">Multi-pass membrane protein</topology>
    </subcellularLocation>
</comment>
<feature type="transmembrane region" description="Helical" evidence="6">
    <location>
        <begin position="31"/>
        <end position="52"/>
    </location>
</feature>
<organism evidence="9 10">
    <name type="scientific">Microbacterium hatanonis</name>
    <dbReference type="NCBI Taxonomy" id="404366"/>
    <lineage>
        <taxon>Bacteria</taxon>
        <taxon>Bacillati</taxon>
        <taxon>Actinomycetota</taxon>
        <taxon>Actinomycetes</taxon>
        <taxon>Micrococcales</taxon>
        <taxon>Microbacteriaceae</taxon>
        <taxon>Microbacterium</taxon>
    </lineage>
</organism>
<dbReference type="PANTHER" id="PTHR30177">
    <property type="entry name" value="GLYCINE BETAINE/L-PROLINE TRANSPORT SYSTEM PERMEASE PROTEIN PROW"/>
    <property type="match status" value="1"/>
</dbReference>
<evidence type="ECO:0000313" key="9">
    <source>
        <dbReference type="EMBL" id="TXK13533.1"/>
    </source>
</evidence>
<evidence type="ECO:0000313" key="10">
    <source>
        <dbReference type="Proteomes" id="UP000321034"/>
    </source>
</evidence>
<dbReference type="Proteomes" id="UP000321034">
    <property type="component" value="Unassembled WGS sequence"/>
</dbReference>
<dbReference type="GO" id="GO:0055085">
    <property type="term" value="P:transmembrane transport"/>
    <property type="evidence" value="ECO:0007669"/>
    <property type="project" value="InterPro"/>
</dbReference>
<dbReference type="EMBL" id="VRSV01000001">
    <property type="protein sequence ID" value="TXK13533.1"/>
    <property type="molecule type" value="Genomic_DNA"/>
</dbReference>
<dbReference type="InterPro" id="IPR000515">
    <property type="entry name" value="MetI-like"/>
</dbReference>
<feature type="transmembrane region" description="Helical" evidence="6">
    <location>
        <begin position="93"/>
        <end position="114"/>
    </location>
</feature>
<accession>A0A5C8I6K6</accession>
<evidence type="ECO:0000256" key="3">
    <source>
        <dbReference type="ARBA" id="ARBA00022692"/>
    </source>
</evidence>
<name>A0A5C8I6K6_9MICO</name>
<feature type="region of interest" description="Disordered" evidence="7">
    <location>
        <begin position="231"/>
        <end position="253"/>
    </location>
</feature>
<keyword evidence="10" id="KW-1185">Reference proteome</keyword>
<dbReference type="RefSeq" id="WP_147894182.1">
    <property type="nucleotide sequence ID" value="NZ_BAAANR010000001.1"/>
</dbReference>
<evidence type="ECO:0000256" key="1">
    <source>
        <dbReference type="ARBA" id="ARBA00004141"/>
    </source>
</evidence>
<dbReference type="SUPFAM" id="SSF161098">
    <property type="entry name" value="MetI-like"/>
    <property type="match status" value="1"/>
</dbReference>
<dbReference type="PANTHER" id="PTHR30177:SF33">
    <property type="entry name" value="POSSIBLE OSMOPROTECTANT (GLYCINE BETAINE_CARNITINE_CHOLINE_L-PROLINE) TRANSPORT INTEGRAL MEMBRANE PROTEIN ABC TRANSPORTER PROZ"/>
    <property type="match status" value="1"/>
</dbReference>
<keyword evidence="4 6" id="KW-1133">Transmembrane helix</keyword>
<evidence type="ECO:0000256" key="5">
    <source>
        <dbReference type="ARBA" id="ARBA00023136"/>
    </source>
</evidence>
<comment type="similarity">
    <text evidence="6">Belongs to the binding-protein-dependent transport system permease family.</text>
</comment>
<evidence type="ECO:0000256" key="4">
    <source>
        <dbReference type="ARBA" id="ARBA00022989"/>
    </source>
</evidence>
<dbReference type="Pfam" id="PF00528">
    <property type="entry name" value="BPD_transp_1"/>
    <property type="match status" value="1"/>
</dbReference>
<gene>
    <name evidence="9" type="ORF">FVP77_09140</name>
</gene>
<reference evidence="9 10" key="1">
    <citation type="submission" date="2019-08" db="EMBL/GenBank/DDBJ databases">
        <authorList>
            <person name="Dong K."/>
        </authorList>
    </citation>
    <scope>NUCLEOTIDE SEQUENCE [LARGE SCALE GENOMIC DNA]</scope>
    <source>
        <strain evidence="9 10">JCM14558</strain>
    </source>
</reference>
<protein>
    <submittedName>
        <fullName evidence="9">ABC transporter permease</fullName>
    </submittedName>
</protein>
<proteinExistence type="inferred from homology"/>
<evidence type="ECO:0000256" key="2">
    <source>
        <dbReference type="ARBA" id="ARBA00022448"/>
    </source>
</evidence>
<dbReference type="GO" id="GO:0005886">
    <property type="term" value="C:plasma membrane"/>
    <property type="evidence" value="ECO:0007669"/>
    <property type="project" value="UniProtKB-SubCell"/>
</dbReference>
<keyword evidence="5 6" id="KW-0472">Membrane</keyword>
<keyword evidence="2 6" id="KW-0813">Transport</keyword>
<dbReference type="OrthoDB" id="5244012at2"/>
<dbReference type="AlphaFoldDB" id="A0A5C8I6K6"/>
<dbReference type="InterPro" id="IPR051204">
    <property type="entry name" value="ABC_transp_perm/SBD"/>
</dbReference>
<dbReference type="PROSITE" id="PS50928">
    <property type="entry name" value="ABC_TM1"/>
    <property type="match status" value="1"/>
</dbReference>
<evidence type="ECO:0000256" key="6">
    <source>
        <dbReference type="RuleBase" id="RU363032"/>
    </source>
</evidence>
<comment type="caution">
    <text evidence="9">The sequence shown here is derived from an EMBL/GenBank/DDBJ whole genome shotgun (WGS) entry which is preliminary data.</text>
</comment>
<evidence type="ECO:0000256" key="7">
    <source>
        <dbReference type="SAM" id="MobiDB-lite"/>
    </source>
</evidence>
<dbReference type="InterPro" id="IPR035906">
    <property type="entry name" value="MetI-like_sf"/>
</dbReference>